<accession>A0A498P3V3</accession>
<name>A0A498P3V3_LABRO</name>
<feature type="compositionally biased region" description="Polar residues" evidence="1">
    <location>
        <begin position="306"/>
        <end position="315"/>
    </location>
</feature>
<feature type="region of interest" description="Disordered" evidence="1">
    <location>
        <begin position="449"/>
        <end position="471"/>
    </location>
</feature>
<feature type="region of interest" description="Disordered" evidence="1">
    <location>
        <begin position="359"/>
        <end position="388"/>
    </location>
</feature>
<dbReference type="AlphaFoldDB" id="A0A498P3V3"/>
<reference evidence="2 3" key="1">
    <citation type="submission" date="2018-03" db="EMBL/GenBank/DDBJ databases">
        <title>Draft genome sequence of Rohu Carp (Labeo rohita).</title>
        <authorList>
            <person name="Das P."/>
            <person name="Kushwaha B."/>
            <person name="Joshi C.G."/>
            <person name="Kumar D."/>
            <person name="Nagpure N.S."/>
            <person name="Sahoo L."/>
            <person name="Das S.P."/>
            <person name="Bit A."/>
            <person name="Patnaik S."/>
            <person name="Meher P.K."/>
            <person name="Jayasankar P."/>
            <person name="Koringa P.G."/>
            <person name="Patel N.V."/>
            <person name="Hinsu A.T."/>
            <person name="Kumar R."/>
            <person name="Pandey M."/>
            <person name="Agarwal S."/>
            <person name="Srivastava S."/>
            <person name="Singh M."/>
            <person name="Iquebal M.A."/>
            <person name="Jaiswal S."/>
            <person name="Angadi U.B."/>
            <person name="Kumar N."/>
            <person name="Raza M."/>
            <person name="Shah T.M."/>
            <person name="Rai A."/>
            <person name="Jena J.K."/>
        </authorList>
    </citation>
    <scope>NUCLEOTIDE SEQUENCE [LARGE SCALE GENOMIC DNA]</scope>
    <source>
        <strain evidence="2">DASCIFA01</strain>
        <tissue evidence="2">Testis</tissue>
    </source>
</reference>
<organism evidence="2 3">
    <name type="scientific">Labeo rohita</name>
    <name type="common">Indian major carp</name>
    <name type="synonym">Cyprinus rohita</name>
    <dbReference type="NCBI Taxonomy" id="84645"/>
    <lineage>
        <taxon>Eukaryota</taxon>
        <taxon>Metazoa</taxon>
        <taxon>Chordata</taxon>
        <taxon>Craniata</taxon>
        <taxon>Vertebrata</taxon>
        <taxon>Euteleostomi</taxon>
        <taxon>Actinopterygii</taxon>
        <taxon>Neopterygii</taxon>
        <taxon>Teleostei</taxon>
        <taxon>Ostariophysi</taxon>
        <taxon>Cypriniformes</taxon>
        <taxon>Cyprinidae</taxon>
        <taxon>Labeoninae</taxon>
        <taxon>Labeonini</taxon>
        <taxon>Labeo</taxon>
    </lineage>
</organism>
<protein>
    <submittedName>
        <fullName evidence="2">Uncharacterized protein</fullName>
    </submittedName>
</protein>
<feature type="region of interest" description="Disordered" evidence="1">
    <location>
        <begin position="500"/>
        <end position="565"/>
    </location>
</feature>
<comment type="caution">
    <text evidence="2">The sequence shown here is derived from an EMBL/GenBank/DDBJ whole genome shotgun (WGS) entry which is preliminary data.</text>
</comment>
<feature type="compositionally biased region" description="Basic and acidic residues" evidence="1">
    <location>
        <begin position="462"/>
        <end position="471"/>
    </location>
</feature>
<feature type="compositionally biased region" description="Polar residues" evidence="1">
    <location>
        <begin position="514"/>
        <end position="526"/>
    </location>
</feature>
<keyword evidence="3" id="KW-1185">Reference proteome</keyword>
<feature type="region of interest" description="Disordered" evidence="1">
    <location>
        <begin position="306"/>
        <end position="339"/>
    </location>
</feature>
<dbReference type="Proteomes" id="UP000290572">
    <property type="component" value="Unassembled WGS sequence"/>
</dbReference>
<proteinExistence type="predicted"/>
<sequence>MKIISSNRMEECLQLVCESIGVHEDDEVGVDMICSLYSNVFLITASLDETKRAISQVRGQSGVLSCSARGVVHVLLAMEKQRENREQEQDPEQFSILYLQNRAKRLYTRLVLDGMWSVLPSLSQRNAGIMRPVRICPSTTDILQLLYYKYEIIREQLYREMLQDEYGVVWWDSMSVWDQTECVCELGACVELAFRHRDWVQEQDPEQFSILYLQNRAKRLYTRLVLDGMWSVLPSLSQRNAGIMRPVRICPSTTDILQLLYYKYEIIREQLYREMLQDEPYLRGSVSQDLTRIWLQQNLDSTAKKQQGWKTGNCAQQERERTEQEQEDPSDGEKQELCTGCGMALDPEDTPYLEILCVRDPRDEESMMETRDGDRDRQTENKGDPQEITVEKQNSLITLAWSKPAHGKNHIQEVTSAQQEVEAVSIAVHEDTDVDTTPHDVHIYTQQENISSVSLQPSEQYEETHSDHTDSVKGKTQIQEVHSSFITEGIRDGEFTFSDTQQVEQTPPAAPRLLQNTDTTDSNTAPASVHFPDREPTQTFGSHEMEASLQGQRNEELCERAGEEQQLQREATMRCLVDIQRRAERRWQRDRDRQLLRVQERLAIVQSRKADEDLLGLTQEDTLRHLTDTLRQEDEHQQKTLVREKLQQMRRERSCILQTRRERNTAGFKELLAPTAQRMTETEEGR</sequence>
<evidence type="ECO:0000313" key="2">
    <source>
        <dbReference type="EMBL" id="RXN38596.1"/>
    </source>
</evidence>
<evidence type="ECO:0000313" key="3">
    <source>
        <dbReference type="Proteomes" id="UP000290572"/>
    </source>
</evidence>
<feature type="compositionally biased region" description="Basic and acidic residues" evidence="1">
    <location>
        <begin position="553"/>
        <end position="565"/>
    </location>
</feature>
<evidence type="ECO:0000256" key="1">
    <source>
        <dbReference type="SAM" id="MobiDB-lite"/>
    </source>
</evidence>
<dbReference type="EMBL" id="QBIY01004706">
    <property type="protein sequence ID" value="RXN38596.1"/>
    <property type="molecule type" value="Genomic_DNA"/>
</dbReference>
<gene>
    <name evidence="2" type="ORF">ROHU_000979</name>
</gene>
<feature type="compositionally biased region" description="Polar residues" evidence="1">
    <location>
        <begin position="449"/>
        <end position="459"/>
    </location>
</feature>
<feature type="compositionally biased region" description="Basic and acidic residues" evidence="1">
    <location>
        <begin position="359"/>
        <end position="385"/>
    </location>
</feature>